<sequence>MLPISASSGSLQPPLISSPMDSCTSTAAFRYVRQFIVEMANTGPSTSLPWISKEYVPRCRQLFPPEPEIPNRRMRCAHSYFSFSRFSPYLFRDCEYRLAGEVSYISYTKSCASPSPAHGDYIGTTYSVLPPDDTTRMPWSPNR</sequence>
<comment type="caution">
    <text evidence="1">The sequence shown here is derived from an EMBL/GenBank/DDBJ whole genome shotgun (WGS) entry which is preliminary data.</text>
</comment>
<evidence type="ECO:0000313" key="2">
    <source>
        <dbReference type="Proteomes" id="UP001341840"/>
    </source>
</evidence>
<organism evidence="1 2">
    <name type="scientific">Stylosanthes scabra</name>
    <dbReference type="NCBI Taxonomy" id="79078"/>
    <lineage>
        <taxon>Eukaryota</taxon>
        <taxon>Viridiplantae</taxon>
        <taxon>Streptophyta</taxon>
        <taxon>Embryophyta</taxon>
        <taxon>Tracheophyta</taxon>
        <taxon>Spermatophyta</taxon>
        <taxon>Magnoliopsida</taxon>
        <taxon>eudicotyledons</taxon>
        <taxon>Gunneridae</taxon>
        <taxon>Pentapetalae</taxon>
        <taxon>rosids</taxon>
        <taxon>fabids</taxon>
        <taxon>Fabales</taxon>
        <taxon>Fabaceae</taxon>
        <taxon>Papilionoideae</taxon>
        <taxon>50 kb inversion clade</taxon>
        <taxon>dalbergioids sensu lato</taxon>
        <taxon>Dalbergieae</taxon>
        <taxon>Pterocarpus clade</taxon>
        <taxon>Stylosanthes</taxon>
    </lineage>
</organism>
<accession>A0ABU6QS00</accession>
<reference evidence="1 2" key="1">
    <citation type="journal article" date="2023" name="Plants (Basel)">
        <title>Bridging the Gap: Combining Genomics and Transcriptomics Approaches to Understand Stylosanthes scabra, an Orphan Legume from the Brazilian Caatinga.</title>
        <authorList>
            <person name="Ferreira-Neto J.R.C."/>
            <person name="da Silva M.D."/>
            <person name="Binneck E."/>
            <person name="de Melo N.F."/>
            <person name="da Silva R.H."/>
            <person name="de Melo A.L.T.M."/>
            <person name="Pandolfi V."/>
            <person name="Bustamante F.O."/>
            <person name="Brasileiro-Vidal A.C."/>
            <person name="Benko-Iseppon A.M."/>
        </authorList>
    </citation>
    <scope>NUCLEOTIDE SEQUENCE [LARGE SCALE GENOMIC DNA]</scope>
    <source>
        <tissue evidence="1">Leaves</tissue>
    </source>
</reference>
<proteinExistence type="predicted"/>
<protein>
    <submittedName>
        <fullName evidence="1">Uncharacterized protein</fullName>
    </submittedName>
</protein>
<name>A0ABU6QS00_9FABA</name>
<dbReference type="EMBL" id="JASCZI010001341">
    <property type="protein sequence ID" value="MED6114790.1"/>
    <property type="molecule type" value="Genomic_DNA"/>
</dbReference>
<dbReference type="Proteomes" id="UP001341840">
    <property type="component" value="Unassembled WGS sequence"/>
</dbReference>
<evidence type="ECO:0000313" key="1">
    <source>
        <dbReference type="EMBL" id="MED6114790.1"/>
    </source>
</evidence>
<gene>
    <name evidence="1" type="ORF">PIB30_083851</name>
</gene>
<keyword evidence="2" id="KW-1185">Reference proteome</keyword>